<dbReference type="InterPro" id="IPR029044">
    <property type="entry name" value="Nucleotide-diphossugar_trans"/>
</dbReference>
<dbReference type="Gene3D" id="3.90.550.10">
    <property type="entry name" value="Spore Coat Polysaccharide Biosynthesis Protein SpsA, Chain A"/>
    <property type="match status" value="1"/>
</dbReference>
<dbReference type="RefSeq" id="WP_205016888.1">
    <property type="nucleotide sequence ID" value="NZ_JAFBEI010000013.1"/>
</dbReference>
<organism evidence="3 4">
    <name type="scientific">Streptococcus saliviloxodontae</name>
    <dbReference type="NCBI Taxonomy" id="1349416"/>
    <lineage>
        <taxon>Bacteria</taxon>
        <taxon>Bacillati</taxon>
        <taxon>Bacillota</taxon>
        <taxon>Bacilli</taxon>
        <taxon>Lactobacillales</taxon>
        <taxon>Streptococcaceae</taxon>
        <taxon>Streptococcus</taxon>
    </lineage>
</organism>
<comment type="similarity">
    <text evidence="1">Belongs to the glycosyltransferase 2 family.</text>
</comment>
<gene>
    <name evidence="3" type="ORF">JOC31_000804</name>
</gene>
<protein>
    <submittedName>
        <fullName evidence="3">Glycosyltransferase involved in cell wall biosynthesis</fullName>
    </submittedName>
</protein>
<accession>A0ABS2PKM5</accession>
<dbReference type="PANTHER" id="PTHR43685">
    <property type="entry name" value="GLYCOSYLTRANSFERASE"/>
    <property type="match status" value="1"/>
</dbReference>
<dbReference type="EMBL" id="JAFBEI010000013">
    <property type="protein sequence ID" value="MBM7635985.1"/>
    <property type="molecule type" value="Genomic_DNA"/>
</dbReference>
<name>A0ABS2PKM5_9STRE</name>
<dbReference type="InterPro" id="IPR001173">
    <property type="entry name" value="Glyco_trans_2-like"/>
</dbReference>
<feature type="domain" description="Glycosyltransferase 2-like" evidence="2">
    <location>
        <begin position="8"/>
        <end position="168"/>
    </location>
</feature>
<reference evidence="3 4" key="1">
    <citation type="submission" date="2021-01" db="EMBL/GenBank/DDBJ databases">
        <title>Genomic Encyclopedia of Type Strains, Phase IV (KMG-IV): sequencing the most valuable type-strain genomes for metagenomic binning, comparative biology and taxonomic classification.</title>
        <authorList>
            <person name="Goeker M."/>
        </authorList>
    </citation>
    <scope>NUCLEOTIDE SEQUENCE [LARGE SCALE GENOMIC DNA]</scope>
    <source>
        <strain evidence="3 4">DSM 27513</strain>
    </source>
</reference>
<dbReference type="SUPFAM" id="SSF53448">
    <property type="entry name" value="Nucleotide-diphospho-sugar transferases"/>
    <property type="match status" value="1"/>
</dbReference>
<dbReference type="PANTHER" id="PTHR43685:SF11">
    <property type="entry name" value="GLYCOSYLTRANSFERASE TAGX-RELATED"/>
    <property type="match status" value="1"/>
</dbReference>
<keyword evidence="4" id="KW-1185">Reference proteome</keyword>
<dbReference type="InterPro" id="IPR050834">
    <property type="entry name" value="Glycosyltransf_2"/>
</dbReference>
<dbReference type="Pfam" id="PF00535">
    <property type="entry name" value="Glycos_transf_2"/>
    <property type="match status" value="1"/>
</dbReference>
<evidence type="ECO:0000256" key="1">
    <source>
        <dbReference type="ARBA" id="ARBA00006739"/>
    </source>
</evidence>
<dbReference type="Proteomes" id="UP000809081">
    <property type="component" value="Unassembled WGS sequence"/>
</dbReference>
<sequence>MTKFIDASVVLATYNGEEFLLAQLNSIINQTKVPREIVFLDDGSTDATLKIIDTFCRNLPQEISIQKILRETNIGYIKNFLDGIDRANFDTIFLCDQDDLWEVNKVEKILDFFESHNDCIALHSNTKIIDQNDRVIKENGQEYHGVQKISLENFITKVNYPGMALAFKKDKIGRELQEINLSGIQLPTHDWVICYLASLQNGFFTSDIVLTRRRYTGKNVALQLEPQNGKESRIDGINLYMTYYHFVDEYQKIASTQIIDTKKLIDTSEIRVNYLEKNSVMKWLFNIKSWRYYPSFKSYLNDGIFIFKDKKNLF</sequence>
<evidence type="ECO:0000259" key="2">
    <source>
        <dbReference type="Pfam" id="PF00535"/>
    </source>
</evidence>
<evidence type="ECO:0000313" key="3">
    <source>
        <dbReference type="EMBL" id="MBM7635985.1"/>
    </source>
</evidence>
<proteinExistence type="inferred from homology"/>
<evidence type="ECO:0000313" key="4">
    <source>
        <dbReference type="Proteomes" id="UP000809081"/>
    </source>
</evidence>
<comment type="caution">
    <text evidence="3">The sequence shown here is derived from an EMBL/GenBank/DDBJ whole genome shotgun (WGS) entry which is preliminary data.</text>
</comment>